<evidence type="ECO:0000259" key="1">
    <source>
        <dbReference type="SMART" id="SM00062"/>
    </source>
</evidence>
<sequence length="253" mass="29383">MAVFVRYSLWLLLSLVYIKSFALELNVRVVTEEFPPYNYTQNNKLIGLSTEVVQAVFKELNINPEIRIYPWVRAYQTALNEPNTLIFSIGRNKKREKLFRWIGVISPAKSFLFRLPSRNDIVINSLKDAKPFLVGTFPESVREQYLIGKGFEKGVHLVSTYSYEKSFKLMINKRIDLWAMNELVAYHIARKAGYDPHKVLKKAFFLEELSPEGYYMAFNKETDAAVVKAFEDGLKAIKQKGIYKQIQQQHLGK</sequence>
<dbReference type="PANTHER" id="PTHR38834">
    <property type="entry name" value="PERIPLASMIC SUBSTRATE BINDING PROTEIN FAMILY 3"/>
    <property type="match status" value="1"/>
</dbReference>
<dbReference type="InterPro" id="IPR001638">
    <property type="entry name" value="Solute-binding_3/MltF_N"/>
</dbReference>
<dbReference type="Proteomes" id="UP000257039">
    <property type="component" value="Unassembled WGS sequence"/>
</dbReference>
<evidence type="ECO:0000313" key="3">
    <source>
        <dbReference type="Proteomes" id="UP000257039"/>
    </source>
</evidence>
<proteinExistence type="predicted"/>
<comment type="caution">
    <text evidence="2">The sequence shown here is derived from an EMBL/GenBank/DDBJ whole genome shotgun (WGS) entry which is preliminary data.</text>
</comment>
<feature type="domain" description="Solute-binding protein family 3/N-terminal" evidence="1">
    <location>
        <begin position="26"/>
        <end position="253"/>
    </location>
</feature>
<accession>A0A4P9VK72</accession>
<dbReference type="EMBL" id="NDXW01000001">
    <property type="protein sequence ID" value="RDH43096.1"/>
    <property type="molecule type" value="Genomic_DNA"/>
</dbReference>
<gene>
    <name evidence="2" type="ORF">B9G39_06320</name>
</gene>
<evidence type="ECO:0000313" key="2">
    <source>
        <dbReference type="EMBL" id="RDH43096.1"/>
    </source>
</evidence>
<keyword evidence="3" id="KW-1185">Reference proteome</keyword>
<dbReference type="SUPFAM" id="SSF53850">
    <property type="entry name" value="Periplasmic binding protein-like II"/>
    <property type="match status" value="1"/>
</dbReference>
<dbReference type="Pfam" id="PF00497">
    <property type="entry name" value="SBP_bac_3"/>
    <property type="match status" value="1"/>
</dbReference>
<dbReference type="PANTHER" id="PTHR38834:SF3">
    <property type="entry name" value="SOLUTE-BINDING PROTEIN FAMILY 3_N-TERMINAL DOMAIN-CONTAINING PROTEIN"/>
    <property type="match status" value="1"/>
</dbReference>
<reference evidence="2 3" key="1">
    <citation type="submission" date="2017-04" db="EMBL/GenBank/DDBJ databases">
        <title>Draft genome sequence of Zooshikella ganghwensis VG4 isolated from Red Sea sediments.</title>
        <authorList>
            <person name="Rehman Z."/>
            <person name="Alam I."/>
            <person name="Kamau A."/>
            <person name="Bajic V."/>
            <person name="Leiknes T."/>
        </authorList>
    </citation>
    <scope>NUCLEOTIDE SEQUENCE [LARGE SCALE GENOMIC DNA]</scope>
    <source>
        <strain evidence="2 3">VG4</strain>
    </source>
</reference>
<dbReference type="SMART" id="SM00062">
    <property type="entry name" value="PBPb"/>
    <property type="match status" value="1"/>
</dbReference>
<organism evidence="2 3">
    <name type="scientific">Zooshikella ganghwensis</name>
    <dbReference type="NCBI Taxonomy" id="202772"/>
    <lineage>
        <taxon>Bacteria</taxon>
        <taxon>Pseudomonadati</taxon>
        <taxon>Pseudomonadota</taxon>
        <taxon>Gammaproteobacteria</taxon>
        <taxon>Oceanospirillales</taxon>
        <taxon>Zooshikellaceae</taxon>
        <taxon>Zooshikella</taxon>
    </lineage>
</organism>
<dbReference type="AlphaFoldDB" id="A0A4P9VK72"/>
<dbReference type="Gene3D" id="3.40.190.10">
    <property type="entry name" value="Periplasmic binding protein-like II"/>
    <property type="match status" value="2"/>
</dbReference>
<protein>
    <submittedName>
        <fullName evidence="2">Amino acid ABC transporter substrate-binding protein</fullName>
    </submittedName>
</protein>
<name>A0A4P9VK72_9GAMM</name>